<evidence type="ECO:0000259" key="2">
    <source>
        <dbReference type="PROSITE" id="PS51886"/>
    </source>
</evidence>
<dbReference type="CDD" id="cd18186">
    <property type="entry name" value="BTB_POZ_ZBTB_KLHL-like"/>
    <property type="match status" value="1"/>
</dbReference>
<dbReference type="PANTHER" id="PTHR45774">
    <property type="entry name" value="BTB/POZ DOMAIN-CONTAINING"/>
    <property type="match status" value="1"/>
</dbReference>
<comment type="caution">
    <text evidence="3">The sequence shown here is derived from an EMBL/GenBank/DDBJ whole genome shotgun (WGS) entry which is preliminary data.</text>
</comment>
<dbReference type="PROSITE" id="PS50097">
    <property type="entry name" value="BTB"/>
    <property type="match status" value="1"/>
</dbReference>
<dbReference type="InterPro" id="IPR006571">
    <property type="entry name" value="TLDc_dom"/>
</dbReference>
<gene>
    <name evidence="3" type="ORF">C1645_810495</name>
</gene>
<dbReference type="SMART" id="SM00225">
    <property type="entry name" value="BTB"/>
    <property type="match status" value="1"/>
</dbReference>
<dbReference type="InterPro" id="IPR011333">
    <property type="entry name" value="SKP1/BTB/POZ_sf"/>
</dbReference>
<dbReference type="SUPFAM" id="SSF54695">
    <property type="entry name" value="POZ domain"/>
    <property type="match status" value="1"/>
</dbReference>
<keyword evidence="4" id="KW-1185">Reference proteome</keyword>
<dbReference type="AlphaFoldDB" id="A0A397S8I4"/>
<dbReference type="PANTHER" id="PTHR45774:SF3">
    <property type="entry name" value="BTB (POZ) DOMAIN-CONTAINING 2B-RELATED"/>
    <property type="match status" value="1"/>
</dbReference>
<evidence type="ECO:0000313" key="3">
    <source>
        <dbReference type="EMBL" id="RIA80317.1"/>
    </source>
</evidence>
<dbReference type="Gene3D" id="3.30.710.10">
    <property type="entry name" value="Potassium Channel Kv1.1, Chain A"/>
    <property type="match status" value="1"/>
</dbReference>
<dbReference type="Proteomes" id="UP000265703">
    <property type="component" value="Unassembled WGS sequence"/>
</dbReference>
<dbReference type="Pfam" id="PF07534">
    <property type="entry name" value="TLD"/>
    <property type="match status" value="1"/>
</dbReference>
<dbReference type="InterPro" id="IPR000210">
    <property type="entry name" value="BTB/POZ_dom"/>
</dbReference>
<sequence>MSRKFVTKALSKLKIKKAKETKETEVDYDVIIYVGEEPNIKEFYSHSKTLRNRSDYFKKLLSDKDIEKKDGNYVIKKPNITPQIFDVIIKYLITGQVNVSNKSGIEILNIIIASDDLELNKLVKLAQDFFIEHRKFLQNDPIEILQLIYYNKSLKNIQKFCLETICFEPEILFDSDKFVNLPAPLLEIILKRNDLNLEEIVIWENLIKWGLTQEKTLNDDVSKWNQENFIIFERILHKFILLIRFYEISSEDYYYKVRPYEKILPKELQGEILKFHMISGYVPTFNISSRRYVDSVLINQKHTAIFVNWINKKDDERKKYDSVNYKFNLLYRASRDGNTAEAFHKNCDNKGATIVVVKIKGKNQIVGGYNPLDWVQPGTVGIYKNTQESFIFSFDDYKNINTCKIGRVINAAQAIIANKSWGPIFGSNYDLVMDTNNKWISNPFTYPDINIPRNFEIDDYEVFQIVKNNCPKRSGGQ</sequence>
<feature type="domain" description="TLDc" evidence="2">
    <location>
        <begin position="296"/>
        <end position="466"/>
    </location>
</feature>
<evidence type="ECO:0000259" key="1">
    <source>
        <dbReference type="PROSITE" id="PS50097"/>
    </source>
</evidence>
<evidence type="ECO:0008006" key="5">
    <source>
        <dbReference type="Google" id="ProtNLM"/>
    </source>
</evidence>
<dbReference type="PROSITE" id="PS51886">
    <property type="entry name" value="TLDC"/>
    <property type="match status" value="1"/>
</dbReference>
<dbReference type="SMART" id="SM00584">
    <property type="entry name" value="TLDc"/>
    <property type="match status" value="1"/>
</dbReference>
<organism evidence="3 4">
    <name type="scientific">Glomus cerebriforme</name>
    <dbReference type="NCBI Taxonomy" id="658196"/>
    <lineage>
        <taxon>Eukaryota</taxon>
        <taxon>Fungi</taxon>
        <taxon>Fungi incertae sedis</taxon>
        <taxon>Mucoromycota</taxon>
        <taxon>Glomeromycotina</taxon>
        <taxon>Glomeromycetes</taxon>
        <taxon>Glomerales</taxon>
        <taxon>Glomeraceae</taxon>
        <taxon>Glomus</taxon>
    </lineage>
</organism>
<accession>A0A397S8I4</accession>
<evidence type="ECO:0000313" key="4">
    <source>
        <dbReference type="Proteomes" id="UP000265703"/>
    </source>
</evidence>
<reference evidence="3 4" key="1">
    <citation type="submission" date="2018-06" db="EMBL/GenBank/DDBJ databases">
        <title>Comparative genomics reveals the genomic features of Rhizophagus irregularis, R. cerebriforme, R. diaphanum and Gigaspora rosea, and their symbiotic lifestyle signature.</title>
        <authorList>
            <person name="Morin E."/>
            <person name="San Clemente H."/>
            <person name="Chen E.C.H."/>
            <person name="De La Providencia I."/>
            <person name="Hainaut M."/>
            <person name="Kuo A."/>
            <person name="Kohler A."/>
            <person name="Murat C."/>
            <person name="Tang N."/>
            <person name="Roy S."/>
            <person name="Loubradou J."/>
            <person name="Henrissat B."/>
            <person name="Grigoriev I.V."/>
            <person name="Corradi N."/>
            <person name="Roux C."/>
            <person name="Martin F.M."/>
        </authorList>
    </citation>
    <scope>NUCLEOTIDE SEQUENCE [LARGE SCALE GENOMIC DNA]</scope>
    <source>
        <strain evidence="3 4">DAOM 227022</strain>
    </source>
</reference>
<protein>
    <recommendedName>
        <fullName evidence="5">BTB/POZ domain-containing protein</fullName>
    </recommendedName>
</protein>
<proteinExistence type="predicted"/>
<dbReference type="OrthoDB" id="25620at2759"/>
<feature type="domain" description="BTB" evidence="1">
    <location>
        <begin position="28"/>
        <end position="101"/>
    </location>
</feature>
<dbReference type="EMBL" id="QKYT01000995">
    <property type="protein sequence ID" value="RIA80317.1"/>
    <property type="molecule type" value="Genomic_DNA"/>
</dbReference>
<dbReference type="Pfam" id="PF00651">
    <property type="entry name" value="BTB"/>
    <property type="match status" value="1"/>
</dbReference>
<name>A0A397S8I4_9GLOM</name>